<feature type="region of interest" description="Disordered" evidence="8">
    <location>
        <begin position="195"/>
        <end position="222"/>
    </location>
</feature>
<dbReference type="PROSITE" id="PS50845">
    <property type="entry name" value="RETICULON"/>
    <property type="match status" value="1"/>
</dbReference>
<dbReference type="InterPro" id="IPR045064">
    <property type="entry name" value="Reticulon-like"/>
</dbReference>
<keyword evidence="5 7" id="KW-1133">Transmembrane helix</keyword>
<accession>B9FNT7</accession>
<feature type="domain" description="Reticulon" evidence="10">
    <location>
        <begin position="239"/>
        <end position="406"/>
    </location>
</feature>
<reference evidence="11" key="1">
    <citation type="journal article" date="2005" name="PLoS Biol.">
        <title>The genomes of Oryza sativa: a history of duplications.</title>
        <authorList>
            <person name="Yu J."/>
            <person name="Wang J."/>
            <person name="Lin W."/>
            <person name="Li S."/>
            <person name="Li H."/>
            <person name="Zhou J."/>
            <person name="Ni P."/>
            <person name="Dong W."/>
            <person name="Hu S."/>
            <person name="Zeng C."/>
            <person name="Zhang J."/>
            <person name="Zhang Y."/>
            <person name="Li R."/>
            <person name="Xu Z."/>
            <person name="Li S."/>
            <person name="Li X."/>
            <person name="Zheng H."/>
            <person name="Cong L."/>
            <person name="Lin L."/>
            <person name="Yin J."/>
            <person name="Geng J."/>
            <person name="Li G."/>
            <person name="Shi J."/>
            <person name="Liu J."/>
            <person name="Lv H."/>
            <person name="Li J."/>
            <person name="Wang J."/>
            <person name="Deng Y."/>
            <person name="Ran L."/>
            <person name="Shi X."/>
            <person name="Wang X."/>
            <person name="Wu Q."/>
            <person name="Li C."/>
            <person name="Ren X."/>
            <person name="Wang J."/>
            <person name="Wang X."/>
            <person name="Li D."/>
            <person name="Liu D."/>
            <person name="Zhang X."/>
            <person name="Ji Z."/>
            <person name="Zhao W."/>
            <person name="Sun Y."/>
            <person name="Zhang Z."/>
            <person name="Bao J."/>
            <person name="Han Y."/>
            <person name="Dong L."/>
            <person name="Ji J."/>
            <person name="Chen P."/>
            <person name="Wu S."/>
            <person name="Liu J."/>
            <person name="Xiao Y."/>
            <person name="Bu D."/>
            <person name="Tan J."/>
            <person name="Yang L."/>
            <person name="Ye C."/>
            <person name="Zhang J."/>
            <person name="Xu J."/>
            <person name="Zhou Y."/>
            <person name="Yu Y."/>
            <person name="Zhang B."/>
            <person name="Zhuang S."/>
            <person name="Wei H."/>
            <person name="Liu B."/>
            <person name="Lei M."/>
            <person name="Yu H."/>
            <person name="Li Y."/>
            <person name="Xu H."/>
            <person name="Wei S."/>
            <person name="He X."/>
            <person name="Fang L."/>
            <person name="Zhang Z."/>
            <person name="Zhang Y."/>
            <person name="Huang X."/>
            <person name="Su Z."/>
            <person name="Tong W."/>
            <person name="Li J."/>
            <person name="Tong Z."/>
            <person name="Li S."/>
            <person name="Ye J."/>
            <person name="Wang L."/>
            <person name="Fang L."/>
            <person name="Lei T."/>
            <person name="Chen C."/>
            <person name="Chen H."/>
            <person name="Xu Z."/>
            <person name="Li H."/>
            <person name="Huang H."/>
            <person name="Zhang F."/>
            <person name="Xu H."/>
            <person name="Li N."/>
            <person name="Zhao C."/>
            <person name="Li S."/>
            <person name="Dong L."/>
            <person name="Huang Y."/>
            <person name="Li L."/>
            <person name="Xi Y."/>
            <person name="Qi Q."/>
            <person name="Li W."/>
            <person name="Zhang B."/>
            <person name="Hu W."/>
            <person name="Zhang Y."/>
            <person name="Tian X."/>
            <person name="Jiao Y."/>
            <person name="Liang X."/>
            <person name="Jin J."/>
            <person name="Gao L."/>
            <person name="Zheng W."/>
            <person name="Hao B."/>
            <person name="Liu S."/>
            <person name="Wang W."/>
            <person name="Yuan L."/>
            <person name="Cao M."/>
            <person name="McDermott J."/>
            <person name="Samudrala R."/>
            <person name="Wang J."/>
            <person name="Wong G.K."/>
            <person name="Yang H."/>
        </authorList>
    </citation>
    <scope>NUCLEOTIDE SEQUENCE [LARGE SCALE GENOMIC DNA]</scope>
</reference>
<dbReference type="PROSITE" id="PS00018">
    <property type="entry name" value="EF_HAND_1"/>
    <property type="match status" value="1"/>
</dbReference>
<name>B9FNT7_ORYSJ</name>
<dbReference type="InterPro" id="IPR018247">
    <property type="entry name" value="EF_Hand_1_Ca_BS"/>
</dbReference>
<dbReference type="AlphaFoldDB" id="B9FNT7"/>
<evidence type="ECO:0000256" key="3">
    <source>
        <dbReference type="ARBA" id="ARBA00022824"/>
    </source>
</evidence>
<dbReference type="PANTHER" id="PTHR10994">
    <property type="entry name" value="RETICULON"/>
    <property type="match status" value="1"/>
</dbReference>
<keyword evidence="3 7" id="KW-0256">Endoplasmic reticulum</keyword>
<dbReference type="Pfam" id="PF13405">
    <property type="entry name" value="EF-hand_6"/>
    <property type="match status" value="1"/>
</dbReference>
<evidence type="ECO:0000256" key="8">
    <source>
        <dbReference type="SAM" id="MobiDB-lite"/>
    </source>
</evidence>
<feature type="compositionally biased region" description="Low complexity" evidence="8">
    <location>
        <begin position="9"/>
        <end position="30"/>
    </location>
</feature>
<feature type="region of interest" description="Disordered" evidence="8">
    <location>
        <begin position="1"/>
        <end position="35"/>
    </location>
</feature>
<evidence type="ECO:0000256" key="6">
    <source>
        <dbReference type="ARBA" id="ARBA00023136"/>
    </source>
</evidence>
<evidence type="ECO:0000256" key="2">
    <source>
        <dbReference type="ARBA" id="ARBA00022692"/>
    </source>
</evidence>
<evidence type="ECO:0000256" key="7">
    <source>
        <dbReference type="RuleBase" id="RU363132"/>
    </source>
</evidence>
<dbReference type="PROSITE" id="PS50222">
    <property type="entry name" value="EF_HAND_2"/>
    <property type="match status" value="1"/>
</dbReference>
<dbReference type="GO" id="GO:0005789">
    <property type="term" value="C:endoplasmic reticulum membrane"/>
    <property type="evidence" value="ECO:0007669"/>
    <property type="project" value="UniProtKB-SubCell"/>
</dbReference>
<dbReference type="CDD" id="cd00051">
    <property type="entry name" value="EFh"/>
    <property type="match status" value="1"/>
</dbReference>
<evidence type="ECO:0000256" key="1">
    <source>
        <dbReference type="ARBA" id="ARBA00004477"/>
    </source>
</evidence>
<feature type="domain" description="EF-hand" evidence="9">
    <location>
        <begin position="37"/>
        <end position="72"/>
    </location>
</feature>
<evidence type="ECO:0000256" key="4">
    <source>
        <dbReference type="ARBA" id="ARBA00022837"/>
    </source>
</evidence>
<keyword evidence="2 7" id="KW-0812">Transmembrane</keyword>
<organism evidence="11">
    <name type="scientific">Oryza sativa subsp. japonica</name>
    <name type="common">Rice</name>
    <dbReference type="NCBI Taxonomy" id="39947"/>
    <lineage>
        <taxon>Eukaryota</taxon>
        <taxon>Viridiplantae</taxon>
        <taxon>Streptophyta</taxon>
        <taxon>Embryophyta</taxon>
        <taxon>Tracheophyta</taxon>
        <taxon>Spermatophyta</taxon>
        <taxon>Magnoliopsida</taxon>
        <taxon>Liliopsida</taxon>
        <taxon>Poales</taxon>
        <taxon>Poaceae</taxon>
        <taxon>BOP clade</taxon>
        <taxon>Oryzoideae</taxon>
        <taxon>Oryzeae</taxon>
        <taxon>Oryzinae</taxon>
        <taxon>Oryza</taxon>
        <taxon>Oryza sativa</taxon>
    </lineage>
</organism>
<evidence type="ECO:0000259" key="10">
    <source>
        <dbReference type="PROSITE" id="PS50845"/>
    </source>
</evidence>
<dbReference type="EMBL" id="CM000142">
    <property type="protein sequence ID" value="EEE63204.1"/>
    <property type="molecule type" value="Genomic_DNA"/>
</dbReference>
<comment type="subcellular location">
    <subcellularLocation>
        <location evidence="1 7">Endoplasmic reticulum membrane</location>
        <topology evidence="1 7">Multi-pass membrane protein</topology>
    </subcellularLocation>
</comment>
<dbReference type="SUPFAM" id="SSF47473">
    <property type="entry name" value="EF-hand"/>
    <property type="match status" value="1"/>
</dbReference>
<dbReference type="Gene3D" id="1.10.238.10">
    <property type="entry name" value="EF-hand"/>
    <property type="match status" value="1"/>
</dbReference>
<dbReference type="Proteomes" id="UP000007752">
    <property type="component" value="Chromosome 5"/>
</dbReference>
<dbReference type="InterPro" id="IPR003388">
    <property type="entry name" value="Reticulon"/>
</dbReference>
<dbReference type="InterPro" id="IPR011992">
    <property type="entry name" value="EF-hand-dom_pair"/>
</dbReference>
<gene>
    <name evidence="11" type="ORF">OsJ_18014</name>
</gene>
<feature type="transmembrane region" description="Helical" evidence="7">
    <location>
        <begin position="279"/>
        <end position="297"/>
    </location>
</feature>
<evidence type="ECO:0000313" key="11">
    <source>
        <dbReference type="EMBL" id="EEE63204.1"/>
    </source>
</evidence>
<evidence type="ECO:0000256" key="5">
    <source>
        <dbReference type="ARBA" id="ARBA00022989"/>
    </source>
</evidence>
<keyword evidence="4" id="KW-0106">Calcium</keyword>
<dbReference type="PANTHER" id="PTHR10994:SF177">
    <property type="entry name" value="RETICULON-LIKE PROTEIN B15"/>
    <property type="match status" value="1"/>
</dbReference>
<sequence length="406" mass="44640">MLRPPPPSSVLTASAAAARPPASVVQPQRQAAHRRRAETLRLRRVFEMFDRDGDGVITPAELSGALCRLGARGEAPPAAAALDAVVAAYIAPGMAGLRFARIRGAPRRPCRPGWSSGGAAGEGGGGKEGGHKGGLRGFRPERQRVHLPRRSCRPCCRGWGSRRPRAWRGGEGMMSEGEEHGSLLEKINDKIHEFKKGSSSSSSSDSDDDKKHHHKSKSKKKRLFGRTNPLHHVLGGGKAADLVLWRDKQTSGSILAGVTVIWLLFEGIGYHLLTFFCHSLMVFLTVCFVWANAASFINRGPPKFPDAILSEVQCLKIAHILRKEINEAFLTLRHVASGKDLKTYLMGKCLHAVFLMAYTLPMLYEKYEDEVDVVGEKALIELKKQYAVLDHKLLSKIPMLAEKKQH</sequence>
<dbReference type="Pfam" id="PF02453">
    <property type="entry name" value="Reticulon"/>
    <property type="match status" value="1"/>
</dbReference>
<dbReference type="InterPro" id="IPR002048">
    <property type="entry name" value="EF_hand_dom"/>
</dbReference>
<reference evidence="11" key="2">
    <citation type="submission" date="2008-12" db="EMBL/GenBank/DDBJ databases">
        <title>Improved gene annotation of the rice (Oryza sativa) genomes.</title>
        <authorList>
            <person name="Wang J."/>
            <person name="Li R."/>
            <person name="Fan W."/>
            <person name="Huang Q."/>
            <person name="Zhang J."/>
            <person name="Zhou Y."/>
            <person name="Hu Y."/>
            <person name="Zi S."/>
            <person name="Li J."/>
            <person name="Ni P."/>
            <person name="Zheng H."/>
            <person name="Zhang Y."/>
            <person name="Zhao M."/>
            <person name="Hao Q."/>
            <person name="McDermott J."/>
            <person name="Samudrala R."/>
            <person name="Kristiansen K."/>
            <person name="Wong G.K.-S."/>
        </authorList>
    </citation>
    <scope>NUCLEOTIDE SEQUENCE</scope>
</reference>
<comment type="caution">
    <text evidence="7">Lacks conserved residue(s) required for the propagation of feature annotation.</text>
</comment>
<dbReference type="GO" id="GO:0005509">
    <property type="term" value="F:calcium ion binding"/>
    <property type="evidence" value="ECO:0007669"/>
    <property type="project" value="InterPro"/>
</dbReference>
<proteinExistence type="predicted"/>
<keyword evidence="6 7" id="KW-0472">Membrane</keyword>
<dbReference type="GO" id="GO:0009617">
    <property type="term" value="P:response to bacterium"/>
    <property type="evidence" value="ECO:0007669"/>
    <property type="project" value="InterPro"/>
</dbReference>
<dbReference type="SMART" id="SM00054">
    <property type="entry name" value="EFh"/>
    <property type="match status" value="1"/>
</dbReference>
<feature type="compositionally biased region" description="Gly residues" evidence="8">
    <location>
        <begin position="115"/>
        <end position="127"/>
    </location>
</feature>
<protein>
    <recommendedName>
        <fullName evidence="7">Reticulon-like protein</fullName>
    </recommendedName>
</protein>
<feature type="compositionally biased region" description="Basic residues" evidence="8">
    <location>
        <begin position="211"/>
        <end position="222"/>
    </location>
</feature>
<feature type="region of interest" description="Disordered" evidence="8">
    <location>
        <begin position="108"/>
        <end position="142"/>
    </location>
</feature>
<evidence type="ECO:0000259" key="9">
    <source>
        <dbReference type="PROSITE" id="PS50222"/>
    </source>
</evidence>